<organism evidence="7 8">
    <name type="scientific">Dietzia timorensis</name>
    <dbReference type="NCBI Taxonomy" id="499555"/>
    <lineage>
        <taxon>Bacteria</taxon>
        <taxon>Bacillati</taxon>
        <taxon>Actinomycetota</taxon>
        <taxon>Actinomycetes</taxon>
        <taxon>Mycobacteriales</taxon>
        <taxon>Dietziaceae</taxon>
        <taxon>Dietzia</taxon>
    </lineage>
</organism>
<keyword evidence="4" id="KW-0067">ATP-binding</keyword>
<keyword evidence="3 7" id="KW-0418">Kinase</keyword>
<dbReference type="PANTHER" id="PTHR28629:SF4">
    <property type="entry name" value="TRIOKINASE_FMN CYCLASE"/>
    <property type="match status" value="1"/>
</dbReference>
<dbReference type="SUPFAM" id="SSF82549">
    <property type="entry name" value="DAK1/DegV-like"/>
    <property type="match status" value="1"/>
</dbReference>
<gene>
    <name evidence="7" type="ORF">BJL86_0113</name>
</gene>
<evidence type="ECO:0000256" key="4">
    <source>
        <dbReference type="ARBA" id="ARBA00022840"/>
    </source>
</evidence>
<protein>
    <submittedName>
        <fullName evidence="7">PTS-dependent dihydroxyacetone kinase, dihydroxyacetone-binding subunit DhaK</fullName>
    </submittedName>
</protein>
<reference evidence="7 8" key="1">
    <citation type="submission" date="2016-06" db="EMBL/GenBank/DDBJ databases">
        <title>Complete genome sequence of a saline-alkali tolerant type strain Dietzia timorensis ID05-A0528T.</title>
        <authorList>
            <person name="Wu X."/>
        </authorList>
    </citation>
    <scope>NUCLEOTIDE SEQUENCE [LARGE SCALE GENOMIC DNA]</scope>
    <source>
        <strain evidence="7 8">ID05-A0528</strain>
    </source>
</reference>
<dbReference type="STRING" id="499555.BJL86_0113"/>
<dbReference type="Proteomes" id="UP000186104">
    <property type="component" value="Chromosome"/>
</dbReference>
<evidence type="ECO:0000313" key="8">
    <source>
        <dbReference type="Proteomes" id="UP000186104"/>
    </source>
</evidence>
<dbReference type="FunFam" id="3.30.1180.20:FF:000001">
    <property type="entry name" value="Dihydroxyacetone kinase 1"/>
    <property type="match status" value="1"/>
</dbReference>
<dbReference type="InterPro" id="IPR036117">
    <property type="entry name" value="DhaL_dom_sf"/>
</dbReference>
<dbReference type="GO" id="GO:0019563">
    <property type="term" value="P:glycerol catabolic process"/>
    <property type="evidence" value="ECO:0007669"/>
    <property type="project" value="TreeGrafter"/>
</dbReference>
<dbReference type="Gene3D" id="3.40.50.10440">
    <property type="entry name" value="Dihydroxyacetone kinase, domain 1"/>
    <property type="match status" value="1"/>
</dbReference>
<dbReference type="InterPro" id="IPR004007">
    <property type="entry name" value="DhaL_dom"/>
</dbReference>
<dbReference type="GO" id="GO:0005524">
    <property type="term" value="F:ATP binding"/>
    <property type="evidence" value="ECO:0007669"/>
    <property type="project" value="UniProtKB-KW"/>
</dbReference>
<dbReference type="PROSITE" id="PS51481">
    <property type="entry name" value="DHAK"/>
    <property type="match status" value="1"/>
</dbReference>
<evidence type="ECO:0000259" key="5">
    <source>
        <dbReference type="PROSITE" id="PS51480"/>
    </source>
</evidence>
<name>A0A173LH57_9ACTN</name>
<dbReference type="RefSeq" id="WP_067473651.1">
    <property type="nucleotide sequence ID" value="NZ_CP015961.1"/>
</dbReference>
<dbReference type="PANTHER" id="PTHR28629">
    <property type="entry name" value="TRIOKINASE/FMN CYCLASE"/>
    <property type="match status" value="1"/>
</dbReference>
<accession>A0A173LH57</accession>
<dbReference type="Pfam" id="PF02734">
    <property type="entry name" value="Dak2"/>
    <property type="match status" value="1"/>
</dbReference>
<evidence type="ECO:0000256" key="1">
    <source>
        <dbReference type="ARBA" id="ARBA00022679"/>
    </source>
</evidence>
<keyword evidence="8" id="KW-1185">Reference proteome</keyword>
<proteinExistence type="predicted"/>
<dbReference type="InterPro" id="IPR004006">
    <property type="entry name" value="DhaK_dom"/>
</dbReference>
<evidence type="ECO:0000313" key="7">
    <source>
        <dbReference type="EMBL" id="ANI90924.1"/>
    </source>
</evidence>
<dbReference type="GO" id="GO:0005829">
    <property type="term" value="C:cytosol"/>
    <property type="evidence" value="ECO:0007669"/>
    <property type="project" value="TreeGrafter"/>
</dbReference>
<dbReference type="FunFam" id="3.40.50.10440:FF:000001">
    <property type="entry name" value="Dihydroxyacetone kinase, DhaK subunit"/>
    <property type="match status" value="1"/>
</dbReference>
<dbReference type="GO" id="GO:0004371">
    <property type="term" value="F:glycerone kinase activity"/>
    <property type="evidence" value="ECO:0007669"/>
    <property type="project" value="InterPro"/>
</dbReference>
<feature type="domain" description="DhaL" evidence="5">
    <location>
        <begin position="370"/>
        <end position="571"/>
    </location>
</feature>
<evidence type="ECO:0000259" key="6">
    <source>
        <dbReference type="PROSITE" id="PS51481"/>
    </source>
</evidence>
<dbReference type="NCBIfam" id="NF011049">
    <property type="entry name" value="PRK14479.1"/>
    <property type="match status" value="1"/>
</dbReference>
<dbReference type="SUPFAM" id="SSF101473">
    <property type="entry name" value="DhaL-like"/>
    <property type="match status" value="1"/>
</dbReference>
<dbReference type="Gene3D" id="1.25.40.340">
    <property type="match status" value="1"/>
</dbReference>
<keyword evidence="2" id="KW-0547">Nucleotide-binding</keyword>
<dbReference type="AlphaFoldDB" id="A0A173LH57"/>
<dbReference type="EMBL" id="CP015961">
    <property type="protein sequence ID" value="ANI90924.1"/>
    <property type="molecule type" value="Genomic_DNA"/>
</dbReference>
<dbReference type="OrthoDB" id="9806345at2"/>
<evidence type="ECO:0000256" key="3">
    <source>
        <dbReference type="ARBA" id="ARBA00022777"/>
    </source>
</evidence>
<dbReference type="KEGG" id="dtm:BJL86_0113"/>
<keyword evidence="1" id="KW-0808">Transferase</keyword>
<evidence type="ECO:0000256" key="2">
    <source>
        <dbReference type="ARBA" id="ARBA00022741"/>
    </source>
</evidence>
<dbReference type="InterPro" id="IPR050861">
    <property type="entry name" value="Dihydroxyacetone_Kinase"/>
</dbReference>
<dbReference type="PROSITE" id="PS51480">
    <property type="entry name" value="DHAL"/>
    <property type="match status" value="1"/>
</dbReference>
<dbReference type="SMART" id="SM01120">
    <property type="entry name" value="Dak2"/>
    <property type="match status" value="1"/>
</dbReference>
<sequence length="577" mass="58814">MADTPHNASIRSFRNSSEDFLAEALGGFVAAHPDAEWHEAGFIGRSSSVVTDSGGPAVAVISGGGSGHEPMHAGFIGAGMLAAACPGHMFTSPNAVQVTEATRWADQGAGVLHVVKNYTGDVMNFQVARQSLPDVETRTVVVADDVATESEPGSDGPGRRGTGATILVEKVAGAAAARGDSLDAVADLATSVAENSRSMAAALAAGHLPTSGRDTFDLPDGEMEVGVGIHGERGVSRESLTDANSLCAKLLDGVAGSLGLAAGDDVVCLVNGLGGTTNLELHLVFGQVLRELAERGIRVRRSMVGSFVTSVNMAGVSLTLTRATDEIVSLLDAPTDAPAWPRVLGGEAEFAPARIEFADELPAANDRKGGSENVWLSDFVERVQGAVDDLTELDRLAGDGDFGANMHAAFGDIDLPLHGSDSVVLGALSHRMLVRAGGTSGAVFGTLFRELGQASQSLTDAVGSGLSATAFATGLENAVSAVMALGGAEEGDNTLVDALAPAARAAREAASADHGFDEVLTASYDAAREGALATRELVAKKGRASYLGDASKGVPDPGAIVVAWLFGGSGRTADFTE</sequence>
<dbReference type="Gene3D" id="3.30.1180.20">
    <property type="entry name" value="Dihydroxyacetone kinase, domain 2"/>
    <property type="match status" value="1"/>
</dbReference>
<dbReference type="Pfam" id="PF02733">
    <property type="entry name" value="Dak1"/>
    <property type="match status" value="1"/>
</dbReference>
<feature type="domain" description="DhaK" evidence="6">
    <location>
        <begin position="16"/>
        <end position="340"/>
    </location>
</feature>